<organism evidence="1 2">
    <name type="scientific">Paracoccus mutanolyticus</name>
    <dbReference type="NCBI Taxonomy" id="1499308"/>
    <lineage>
        <taxon>Bacteria</taxon>
        <taxon>Pseudomonadati</taxon>
        <taxon>Pseudomonadota</taxon>
        <taxon>Alphaproteobacteria</taxon>
        <taxon>Rhodobacterales</taxon>
        <taxon>Paracoccaceae</taxon>
        <taxon>Paracoccus</taxon>
    </lineage>
</organism>
<proteinExistence type="predicted"/>
<name>A0ABM6WRG1_9RHOB</name>
<gene>
    <name evidence="1" type="ORF">DPM13_09215</name>
</gene>
<reference evidence="1 2" key="1">
    <citation type="submission" date="2018-06" db="EMBL/GenBank/DDBJ databases">
        <title>Complete genome sequence of Paracoccus mutanolyticus strain RSP-02 isolated from cellulosic waste.</title>
        <authorList>
            <person name="Amrutha R.N."/>
            <person name="Shrivastav A."/>
            <person name="Buddana S.K."/>
            <person name="Deshpande U."/>
            <person name="Prakasham R.S."/>
        </authorList>
    </citation>
    <scope>NUCLEOTIDE SEQUENCE [LARGE SCALE GENOMIC DNA]</scope>
    <source>
        <strain evidence="1 2">RSP-02</strain>
    </source>
</reference>
<evidence type="ECO:0000313" key="2">
    <source>
        <dbReference type="Proteomes" id="UP000249922"/>
    </source>
</evidence>
<sequence length="91" mass="9740">MPVSRIIRSRPEEDQLEVETGRTMLLVKDQHVVGGSHLSGMRDDHAARLRKAGAAEVLTGSVAVGYPLLAFGMRMVRPTSLGAKMASPSSP</sequence>
<protein>
    <submittedName>
        <fullName evidence="1">Uncharacterized protein</fullName>
    </submittedName>
</protein>
<dbReference type="EMBL" id="CP030239">
    <property type="protein sequence ID" value="AWX93241.1"/>
    <property type="molecule type" value="Genomic_DNA"/>
</dbReference>
<dbReference type="Proteomes" id="UP000249922">
    <property type="component" value="Chromosome"/>
</dbReference>
<keyword evidence="2" id="KW-1185">Reference proteome</keyword>
<evidence type="ECO:0000313" key="1">
    <source>
        <dbReference type="EMBL" id="AWX93241.1"/>
    </source>
</evidence>
<accession>A0ABM6WRG1</accession>